<protein>
    <recommendedName>
        <fullName evidence="2">histidine kinase</fullName>
        <ecNumber evidence="2">2.7.13.3</ecNumber>
    </recommendedName>
</protein>
<dbReference type="GO" id="GO:0009927">
    <property type="term" value="F:histidine phosphotransfer kinase activity"/>
    <property type="evidence" value="ECO:0007669"/>
    <property type="project" value="TreeGrafter"/>
</dbReference>
<feature type="transmembrane region" description="Helical" evidence="6">
    <location>
        <begin position="106"/>
        <end position="125"/>
    </location>
</feature>
<feature type="transmembrane region" description="Helical" evidence="6">
    <location>
        <begin position="132"/>
        <end position="152"/>
    </location>
</feature>
<dbReference type="InterPro" id="IPR036097">
    <property type="entry name" value="HisK_dim/P_sf"/>
</dbReference>
<dbReference type="SMART" id="SM00387">
    <property type="entry name" value="HATPase_c"/>
    <property type="match status" value="1"/>
</dbReference>
<dbReference type="PANTHER" id="PTHR43047:SF72">
    <property type="entry name" value="OSMOSENSING HISTIDINE PROTEIN KINASE SLN1"/>
    <property type="match status" value="1"/>
</dbReference>
<evidence type="ECO:0000256" key="4">
    <source>
        <dbReference type="ARBA" id="ARBA00022679"/>
    </source>
</evidence>
<keyword evidence="6" id="KW-0812">Transmembrane</keyword>
<dbReference type="Proteomes" id="UP001295684">
    <property type="component" value="Unassembled WGS sequence"/>
</dbReference>
<dbReference type="PROSITE" id="PS50109">
    <property type="entry name" value="HIS_KIN"/>
    <property type="match status" value="1"/>
</dbReference>
<dbReference type="FunFam" id="3.30.565.10:FF:000010">
    <property type="entry name" value="Sensor histidine kinase RcsC"/>
    <property type="match status" value="1"/>
</dbReference>
<evidence type="ECO:0000256" key="5">
    <source>
        <dbReference type="ARBA" id="ARBA00022777"/>
    </source>
</evidence>
<sequence length="708" mass="81073">MNPKSYLNNKKIPKILAEAKGKPFRGSEQADMYHSNGAEEKYHQANDISKEREIEQFMNDSIQQSLKKAYSKYIKKGCLGKMIVCFVCGLKSYLTMDEENVSTKIQELYACVTFFILSFTVLAVCSRKAFYLVYFVPLFIGLSIVMAVNVGLESDQYRISEYMLVTFCVAHSQMILIPNKWLHSCIAFAIAMLYFGYGVWVTYGLTTPDIILCVIICVFWFTVSSYFLSLKTRNLYSEILKNKKLIEEMRKIIQILPLGVVIWPSKAGEQHFVNHEFSNKFTGIDKSLEELTAIDLELVDHNNQAIEQEFRNDLAKFLKAQQRLVRNKHCVVEQNAELKCYSKEDELIIEDNDDSLDNKICNIKTLIIDWEGVQSYMHVFIDNTSVIRLEEIKNQIKMDEANNNLRLQKIMFASASHEFRTPLNAIINSFGIALNSFKTIDNTCKPYYNELDDSKKEEVQLNVQTLTKFVRIGKSSSVLLMTLIEDILNLSKMEAGTFFISKEDFSLPEVLEEIQDIFSMQCEQKRIKFILSLSKNVRKLVMYSDKGRLKQILMNLVSNSMKFTFAGSITIECKLVRQDRREFAQFCVIDTGVGIKKKDQGKLFKLFSMISKTKSMNKNGTGIGLTVSKKYVEALGGDISLESAPGVGTSITFKIPISEEPNKEHLLKSDRSVCSYFESEFEICDEGHHNQNLSFNPEMCSKGKFMNL</sequence>
<dbReference type="CDD" id="cd00082">
    <property type="entry name" value="HisKA"/>
    <property type="match status" value="1"/>
</dbReference>
<name>A0AAD1Y9L8_EUPCR</name>
<dbReference type="PRINTS" id="PR00344">
    <property type="entry name" value="BCTRLSENSOR"/>
</dbReference>
<evidence type="ECO:0000259" key="7">
    <source>
        <dbReference type="PROSITE" id="PS50109"/>
    </source>
</evidence>
<dbReference type="GO" id="GO:0000155">
    <property type="term" value="F:phosphorelay sensor kinase activity"/>
    <property type="evidence" value="ECO:0007669"/>
    <property type="project" value="InterPro"/>
</dbReference>
<feature type="domain" description="Histidine kinase" evidence="7">
    <location>
        <begin position="414"/>
        <end position="659"/>
    </location>
</feature>
<dbReference type="EC" id="2.7.13.3" evidence="2"/>
<dbReference type="InterPro" id="IPR003594">
    <property type="entry name" value="HATPase_dom"/>
</dbReference>
<evidence type="ECO:0000313" key="9">
    <source>
        <dbReference type="Proteomes" id="UP001295684"/>
    </source>
</evidence>
<comment type="catalytic activity">
    <reaction evidence="1">
        <text>ATP + protein L-histidine = ADP + protein N-phospho-L-histidine.</text>
        <dbReference type="EC" id="2.7.13.3"/>
    </reaction>
</comment>
<dbReference type="Gene3D" id="3.30.565.10">
    <property type="entry name" value="Histidine kinase-like ATPase, C-terminal domain"/>
    <property type="match status" value="1"/>
</dbReference>
<dbReference type="PANTHER" id="PTHR43047">
    <property type="entry name" value="TWO-COMPONENT HISTIDINE PROTEIN KINASE"/>
    <property type="match status" value="1"/>
</dbReference>
<dbReference type="InterPro" id="IPR003661">
    <property type="entry name" value="HisK_dim/P_dom"/>
</dbReference>
<dbReference type="AlphaFoldDB" id="A0AAD1Y9L8"/>
<organism evidence="8 9">
    <name type="scientific">Euplotes crassus</name>
    <dbReference type="NCBI Taxonomy" id="5936"/>
    <lineage>
        <taxon>Eukaryota</taxon>
        <taxon>Sar</taxon>
        <taxon>Alveolata</taxon>
        <taxon>Ciliophora</taxon>
        <taxon>Intramacronucleata</taxon>
        <taxon>Spirotrichea</taxon>
        <taxon>Hypotrichia</taxon>
        <taxon>Euplotida</taxon>
        <taxon>Euplotidae</taxon>
        <taxon>Moneuplotes</taxon>
    </lineage>
</organism>
<proteinExistence type="predicted"/>
<dbReference type="InterPro" id="IPR005467">
    <property type="entry name" value="His_kinase_dom"/>
</dbReference>
<feature type="transmembrane region" description="Helical" evidence="6">
    <location>
        <begin position="210"/>
        <end position="228"/>
    </location>
</feature>
<comment type="caution">
    <text evidence="8">The sequence shown here is derived from an EMBL/GenBank/DDBJ whole genome shotgun (WGS) entry which is preliminary data.</text>
</comment>
<dbReference type="EMBL" id="CAMPGE010029335">
    <property type="protein sequence ID" value="CAI2386800.1"/>
    <property type="molecule type" value="Genomic_DNA"/>
</dbReference>
<keyword evidence="5" id="KW-0418">Kinase</keyword>
<feature type="transmembrane region" description="Helical" evidence="6">
    <location>
        <begin position="181"/>
        <end position="203"/>
    </location>
</feature>
<accession>A0AAD1Y9L8</accession>
<dbReference type="Gene3D" id="1.10.287.130">
    <property type="match status" value="1"/>
</dbReference>
<evidence type="ECO:0000256" key="1">
    <source>
        <dbReference type="ARBA" id="ARBA00000085"/>
    </source>
</evidence>
<dbReference type="Pfam" id="PF00512">
    <property type="entry name" value="HisKA"/>
    <property type="match status" value="1"/>
</dbReference>
<feature type="transmembrane region" description="Helical" evidence="6">
    <location>
        <begin position="77"/>
        <end position="94"/>
    </location>
</feature>
<dbReference type="InterPro" id="IPR036890">
    <property type="entry name" value="HATPase_C_sf"/>
</dbReference>
<keyword evidence="6" id="KW-0472">Membrane</keyword>
<keyword evidence="4" id="KW-0808">Transferase</keyword>
<evidence type="ECO:0000256" key="2">
    <source>
        <dbReference type="ARBA" id="ARBA00012438"/>
    </source>
</evidence>
<gene>
    <name evidence="8" type="ORF">ECRASSUSDP1_LOCUS28424</name>
</gene>
<dbReference type="SUPFAM" id="SSF55874">
    <property type="entry name" value="ATPase domain of HSP90 chaperone/DNA topoisomerase II/histidine kinase"/>
    <property type="match status" value="1"/>
</dbReference>
<keyword evidence="3" id="KW-0597">Phosphoprotein</keyword>
<dbReference type="GO" id="GO:0005886">
    <property type="term" value="C:plasma membrane"/>
    <property type="evidence" value="ECO:0007669"/>
    <property type="project" value="TreeGrafter"/>
</dbReference>
<dbReference type="Pfam" id="PF02518">
    <property type="entry name" value="HATPase_c"/>
    <property type="match status" value="1"/>
</dbReference>
<keyword evidence="6" id="KW-1133">Transmembrane helix</keyword>
<dbReference type="SUPFAM" id="SSF47384">
    <property type="entry name" value="Homodimeric domain of signal transducing histidine kinase"/>
    <property type="match status" value="1"/>
</dbReference>
<dbReference type="SMART" id="SM00388">
    <property type="entry name" value="HisKA"/>
    <property type="match status" value="1"/>
</dbReference>
<dbReference type="InterPro" id="IPR004358">
    <property type="entry name" value="Sig_transdc_His_kin-like_C"/>
</dbReference>
<evidence type="ECO:0000256" key="3">
    <source>
        <dbReference type="ARBA" id="ARBA00022553"/>
    </source>
</evidence>
<evidence type="ECO:0000256" key="6">
    <source>
        <dbReference type="SAM" id="Phobius"/>
    </source>
</evidence>
<keyword evidence="9" id="KW-1185">Reference proteome</keyword>
<evidence type="ECO:0000313" key="8">
    <source>
        <dbReference type="EMBL" id="CAI2386800.1"/>
    </source>
</evidence>
<reference evidence="8" key="1">
    <citation type="submission" date="2023-07" db="EMBL/GenBank/DDBJ databases">
        <authorList>
            <consortium name="AG Swart"/>
            <person name="Singh M."/>
            <person name="Singh A."/>
            <person name="Seah K."/>
            <person name="Emmerich C."/>
        </authorList>
    </citation>
    <scope>NUCLEOTIDE SEQUENCE</scope>
    <source>
        <strain evidence="8">DP1</strain>
    </source>
</reference>
<dbReference type="CDD" id="cd16922">
    <property type="entry name" value="HATPase_EvgS-ArcB-TorS-like"/>
    <property type="match status" value="1"/>
</dbReference>